<organism evidence="6 7">
    <name type="scientific">Raoultibacter massiliensis</name>
    <dbReference type="NCBI Taxonomy" id="1852371"/>
    <lineage>
        <taxon>Bacteria</taxon>
        <taxon>Bacillati</taxon>
        <taxon>Actinomycetota</taxon>
        <taxon>Coriobacteriia</taxon>
        <taxon>Eggerthellales</taxon>
        <taxon>Eggerthellaceae</taxon>
        <taxon>Raoultibacter</taxon>
    </lineage>
</organism>
<evidence type="ECO:0000256" key="4">
    <source>
        <dbReference type="ARBA" id="ARBA00022777"/>
    </source>
</evidence>
<name>A0ABV1JB30_9ACTN</name>
<gene>
    <name evidence="6" type="ORF">AAA083_04780</name>
</gene>
<keyword evidence="1 5" id="KW-0723">Serine/threonine-protein kinase</keyword>
<evidence type="ECO:0000256" key="2">
    <source>
        <dbReference type="ARBA" id="ARBA00022679"/>
    </source>
</evidence>
<dbReference type="PANTHER" id="PTHR31756">
    <property type="entry name" value="PYRUVATE, PHOSPHATE DIKINASE REGULATORY PROTEIN 1, CHLOROPLASTIC"/>
    <property type="match status" value="1"/>
</dbReference>
<accession>A0ABV1JB30</accession>
<dbReference type="NCBIfam" id="NF003742">
    <property type="entry name" value="PRK05339.1"/>
    <property type="match status" value="1"/>
</dbReference>
<dbReference type="Pfam" id="PF03618">
    <property type="entry name" value="Kinase-PPPase"/>
    <property type="match status" value="1"/>
</dbReference>
<keyword evidence="2 5" id="KW-0808">Transferase</keyword>
<evidence type="ECO:0000256" key="5">
    <source>
        <dbReference type="HAMAP-Rule" id="MF_00921"/>
    </source>
</evidence>
<dbReference type="EC" id="2.7.11.32" evidence="5"/>
<sequence>MVLEPVTVDNKTPLPTIHVISDSVGLTAQAVARAATSQFGVTDPCIEVLPKVHSFADIKEFFEEHAAYHKKVLGCDRMLVFYTLVDEALRVQLKAYVEEHANIVAVDLLSAAIDAIADMSGLSPSKEAGGLHVADQNYFRRIAALEFTIAHDDGRNPQDLTQADIVLIGVSRTSKTPLSIYLAQQGYRVANVPLDLHTDPPQEIYDVEPTKLFGLMTTPEVLINIRQRRLGNATAVASSYADPEQVHRDLEESRALMRKLGCIVIRTDNRAVEETAQEVLRYYERCHPPSTDALL</sequence>
<dbReference type="RefSeq" id="WP_102374797.1">
    <property type="nucleotide sequence ID" value="NZ_DBFADM010000042.1"/>
</dbReference>
<dbReference type="GO" id="GO:0016740">
    <property type="term" value="F:transferase activity"/>
    <property type="evidence" value="ECO:0007669"/>
    <property type="project" value="UniProtKB-KW"/>
</dbReference>
<evidence type="ECO:0000256" key="1">
    <source>
        <dbReference type="ARBA" id="ARBA00022527"/>
    </source>
</evidence>
<comment type="function">
    <text evidence="5">Bifunctional serine/threonine kinase and phosphorylase involved in the regulation of the pyruvate, phosphate dikinase (PPDK) by catalyzing its phosphorylation/dephosphorylation.</text>
</comment>
<keyword evidence="7" id="KW-1185">Reference proteome</keyword>
<dbReference type="EMBL" id="JBBNOP010000003">
    <property type="protein sequence ID" value="MEQ3362288.1"/>
    <property type="molecule type" value="Genomic_DNA"/>
</dbReference>
<feature type="binding site" evidence="5">
    <location>
        <begin position="169"/>
        <end position="176"/>
    </location>
    <ligand>
        <name>ADP</name>
        <dbReference type="ChEBI" id="CHEBI:456216"/>
    </ligand>
</feature>
<dbReference type="PANTHER" id="PTHR31756:SF3">
    <property type="entry name" value="PYRUVATE, PHOSPHATE DIKINASE REGULATORY PROTEIN 1, CHLOROPLASTIC"/>
    <property type="match status" value="1"/>
</dbReference>
<dbReference type="InterPro" id="IPR026565">
    <property type="entry name" value="PPDK_reg"/>
</dbReference>
<keyword evidence="3 5" id="KW-0547">Nucleotide-binding</keyword>
<evidence type="ECO:0000313" key="7">
    <source>
        <dbReference type="Proteomes" id="UP001487305"/>
    </source>
</evidence>
<proteinExistence type="inferred from homology"/>
<dbReference type="InterPro" id="IPR005177">
    <property type="entry name" value="Kinase-pyrophosphorylase"/>
</dbReference>
<dbReference type="Proteomes" id="UP001487305">
    <property type="component" value="Unassembled WGS sequence"/>
</dbReference>
<keyword evidence="6" id="KW-0670">Pyruvate</keyword>
<comment type="catalytic activity">
    <reaction evidence="5">
        <text>N(tele)-phospho-L-histidyl/O-phospho-L-threonyl-[pyruvate, phosphate dikinase] + phosphate + H(+) = N(tele)-phospho-L-histidyl/L-threonyl-[pyruvate, phosphate dikinase] + diphosphate</text>
        <dbReference type="Rhea" id="RHEA:43696"/>
        <dbReference type="Rhea" id="RHEA-COMP:10650"/>
        <dbReference type="Rhea" id="RHEA-COMP:10651"/>
        <dbReference type="ChEBI" id="CHEBI:15378"/>
        <dbReference type="ChEBI" id="CHEBI:30013"/>
        <dbReference type="ChEBI" id="CHEBI:33019"/>
        <dbReference type="ChEBI" id="CHEBI:43474"/>
        <dbReference type="ChEBI" id="CHEBI:61977"/>
        <dbReference type="ChEBI" id="CHEBI:83586"/>
        <dbReference type="EC" id="2.7.4.27"/>
    </reaction>
</comment>
<comment type="similarity">
    <text evidence="5">Belongs to the pyruvate, phosphate/water dikinase regulatory protein family. PDRP subfamily.</text>
</comment>
<dbReference type="EC" id="2.7.4.27" evidence="5"/>
<keyword evidence="4 5" id="KW-0418">Kinase</keyword>
<evidence type="ECO:0000256" key="3">
    <source>
        <dbReference type="ARBA" id="ARBA00022741"/>
    </source>
</evidence>
<protein>
    <recommendedName>
        <fullName evidence="5">Putative pyruvate, phosphate dikinase regulatory protein</fullName>
        <shortName evidence="5">PPDK regulatory protein</shortName>
        <ecNumber evidence="5">2.7.11.32</ecNumber>
        <ecNumber evidence="5">2.7.4.27</ecNumber>
    </recommendedName>
</protein>
<evidence type="ECO:0000313" key="6">
    <source>
        <dbReference type="EMBL" id="MEQ3362288.1"/>
    </source>
</evidence>
<comment type="caution">
    <text evidence="6">The sequence shown here is derived from an EMBL/GenBank/DDBJ whole genome shotgun (WGS) entry which is preliminary data.</text>
</comment>
<reference evidence="6 7" key="1">
    <citation type="submission" date="2024-04" db="EMBL/GenBank/DDBJ databases">
        <title>Human intestinal bacterial collection.</title>
        <authorList>
            <person name="Pauvert C."/>
            <person name="Hitch T.C.A."/>
            <person name="Clavel T."/>
        </authorList>
    </citation>
    <scope>NUCLEOTIDE SEQUENCE [LARGE SCALE GENOMIC DNA]</scope>
    <source>
        <strain evidence="6 7">CLA-KB-H42</strain>
    </source>
</reference>
<dbReference type="HAMAP" id="MF_00921">
    <property type="entry name" value="PDRP"/>
    <property type="match status" value="1"/>
</dbReference>
<comment type="catalytic activity">
    <reaction evidence="5">
        <text>N(tele)-phospho-L-histidyl/L-threonyl-[pyruvate, phosphate dikinase] + ADP = N(tele)-phospho-L-histidyl/O-phospho-L-threonyl-[pyruvate, phosphate dikinase] + AMP + H(+)</text>
        <dbReference type="Rhea" id="RHEA:43692"/>
        <dbReference type="Rhea" id="RHEA-COMP:10650"/>
        <dbReference type="Rhea" id="RHEA-COMP:10651"/>
        <dbReference type="ChEBI" id="CHEBI:15378"/>
        <dbReference type="ChEBI" id="CHEBI:30013"/>
        <dbReference type="ChEBI" id="CHEBI:61977"/>
        <dbReference type="ChEBI" id="CHEBI:83586"/>
        <dbReference type="ChEBI" id="CHEBI:456215"/>
        <dbReference type="ChEBI" id="CHEBI:456216"/>
        <dbReference type="EC" id="2.7.11.32"/>
    </reaction>
</comment>